<dbReference type="RefSeq" id="WP_165403942.1">
    <property type="nucleotide sequence ID" value="NZ_BMHA01000004.1"/>
</dbReference>
<proteinExistence type="inferred from homology"/>
<dbReference type="Proteomes" id="UP000650511">
    <property type="component" value="Unassembled WGS sequence"/>
</dbReference>
<comment type="pathway">
    <text evidence="1">Cell wall biogenesis; cell wall polysaccharide biosynthesis.</text>
</comment>
<feature type="domain" description="Glycosyltransferase 2-like" evidence="5">
    <location>
        <begin position="8"/>
        <end position="135"/>
    </location>
</feature>
<dbReference type="CDD" id="cd00761">
    <property type="entry name" value="Glyco_tranf_GTA_type"/>
    <property type="match status" value="1"/>
</dbReference>
<dbReference type="PANTHER" id="PTHR43179">
    <property type="entry name" value="RHAMNOSYLTRANSFERASE WBBL"/>
    <property type="match status" value="1"/>
</dbReference>
<accession>A0A8J3ADG5</accession>
<dbReference type="PANTHER" id="PTHR43179:SF12">
    <property type="entry name" value="GALACTOFURANOSYLTRANSFERASE GLFT2"/>
    <property type="match status" value="1"/>
</dbReference>
<evidence type="ECO:0000256" key="3">
    <source>
        <dbReference type="ARBA" id="ARBA00022676"/>
    </source>
</evidence>
<keyword evidence="7" id="KW-1185">Reference proteome</keyword>
<comment type="similarity">
    <text evidence="2">Belongs to the glycosyltransferase 2 family.</text>
</comment>
<evidence type="ECO:0000259" key="5">
    <source>
        <dbReference type="Pfam" id="PF00535"/>
    </source>
</evidence>
<evidence type="ECO:0000313" key="6">
    <source>
        <dbReference type="EMBL" id="GGI05272.1"/>
    </source>
</evidence>
<evidence type="ECO:0000256" key="2">
    <source>
        <dbReference type="ARBA" id="ARBA00006739"/>
    </source>
</evidence>
<evidence type="ECO:0000256" key="4">
    <source>
        <dbReference type="ARBA" id="ARBA00022679"/>
    </source>
</evidence>
<gene>
    <name evidence="6" type="ORF">GCM10011354_13270</name>
</gene>
<organism evidence="6 7">
    <name type="scientific">Egicoccus halophilus</name>
    <dbReference type="NCBI Taxonomy" id="1670830"/>
    <lineage>
        <taxon>Bacteria</taxon>
        <taxon>Bacillati</taxon>
        <taxon>Actinomycetota</taxon>
        <taxon>Nitriliruptoria</taxon>
        <taxon>Egicoccales</taxon>
        <taxon>Egicoccaceae</taxon>
        <taxon>Egicoccus</taxon>
    </lineage>
</organism>
<dbReference type="AlphaFoldDB" id="A0A8J3ADG5"/>
<sequence>MQRPQVAVVIPVFNGATTIAAQLEALARQDTDIAFEVVVADNNSTDDTARVVAHVAAEVGADVPIRRVAAPTQGSNAARNAGVRATDAPKLLFCDADDVAEPGWVGHMAKLLEDHDAVSGALDPFTPDGGVLPPAPTGSVRPPRPPSLDFLPLVLGANCAVRRDVWEAVGGFDESYSAGGDDVEFFWRVQLAGYSLVVDTVPLMAYRLPSSLGEAVRKGFRKGRVSARLYEEFRPRGARFRPWRAVGSWAGLLYRAPALVRGRDARGNWLIRAGQCSGRLVGGLRRGLWYF</sequence>
<dbReference type="SUPFAM" id="SSF53448">
    <property type="entry name" value="Nucleotide-diphospho-sugar transferases"/>
    <property type="match status" value="1"/>
</dbReference>
<dbReference type="EMBL" id="BMHA01000004">
    <property type="protein sequence ID" value="GGI05272.1"/>
    <property type="molecule type" value="Genomic_DNA"/>
</dbReference>
<evidence type="ECO:0000313" key="7">
    <source>
        <dbReference type="Proteomes" id="UP000650511"/>
    </source>
</evidence>
<reference evidence="6" key="2">
    <citation type="submission" date="2020-09" db="EMBL/GenBank/DDBJ databases">
        <authorList>
            <person name="Sun Q."/>
            <person name="Zhou Y."/>
        </authorList>
    </citation>
    <scope>NUCLEOTIDE SEQUENCE</scope>
    <source>
        <strain evidence="6">CGMCC 1.14988</strain>
    </source>
</reference>
<comment type="caution">
    <text evidence="6">The sequence shown here is derived from an EMBL/GenBank/DDBJ whole genome shotgun (WGS) entry which is preliminary data.</text>
</comment>
<dbReference type="GO" id="GO:0016757">
    <property type="term" value="F:glycosyltransferase activity"/>
    <property type="evidence" value="ECO:0007669"/>
    <property type="project" value="UniProtKB-KW"/>
</dbReference>
<dbReference type="InterPro" id="IPR029044">
    <property type="entry name" value="Nucleotide-diphossugar_trans"/>
</dbReference>
<reference evidence="6" key="1">
    <citation type="journal article" date="2014" name="Int. J. Syst. Evol. Microbiol.">
        <title>Complete genome sequence of Corynebacterium casei LMG S-19264T (=DSM 44701T), isolated from a smear-ripened cheese.</title>
        <authorList>
            <consortium name="US DOE Joint Genome Institute (JGI-PGF)"/>
            <person name="Walter F."/>
            <person name="Albersmeier A."/>
            <person name="Kalinowski J."/>
            <person name="Ruckert C."/>
        </authorList>
    </citation>
    <scope>NUCLEOTIDE SEQUENCE</scope>
    <source>
        <strain evidence="6">CGMCC 1.14988</strain>
    </source>
</reference>
<evidence type="ECO:0000256" key="1">
    <source>
        <dbReference type="ARBA" id="ARBA00004776"/>
    </source>
</evidence>
<keyword evidence="4" id="KW-0808">Transferase</keyword>
<dbReference type="Gene3D" id="3.90.550.10">
    <property type="entry name" value="Spore Coat Polysaccharide Biosynthesis Protein SpsA, Chain A"/>
    <property type="match status" value="1"/>
</dbReference>
<protein>
    <recommendedName>
        <fullName evidence="5">Glycosyltransferase 2-like domain-containing protein</fullName>
    </recommendedName>
</protein>
<keyword evidence="3" id="KW-0328">Glycosyltransferase</keyword>
<name>A0A8J3ADG5_9ACTN</name>
<dbReference type="InterPro" id="IPR001173">
    <property type="entry name" value="Glyco_trans_2-like"/>
</dbReference>
<dbReference type="Pfam" id="PF00535">
    <property type="entry name" value="Glycos_transf_2"/>
    <property type="match status" value="1"/>
</dbReference>